<feature type="non-terminal residue" evidence="1">
    <location>
        <position position="97"/>
    </location>
</feature>
<sequence>LMVYPDADYFVIKDDKYKEYDDLMKFMNVIQLIKCSLVEMFLQKYIILEDLEIEISRNSTITELSFSDNQLGLREVKILFELLSLESLLLIDNQFNL</sequence>
<name>A0A9N9FCX5_9GLOM</name>
<protein>
    <submittedName>
        <fullName evidence="1">686_t:CDS:1</fullName>
    </submittedName>
</protein>
<evidence type="ECO:0000313" key="1">
    <source>
        <dbReference type="EMBL" id="CAG8526332.1"/>
    </source>
</evidence>
<dbReference type="AlphaFoldDB" id="A0A9N9FCX5"/>
<reference evidence="1" key="1">
    <citation type="submission" date="2021-06" db="EMBL/GenBank/DDBJ databases">
        <authorList>
            <person name="Kallberg Y."/>
            <person name="Tangrot J."/>
            <person name="Rosling A."/>
        </authorList>
    </citation>
    <scope>NUCLEOTIDE SEQUENCE</scope>
    <source>
        <strain evidence="1">IN212</strain>
    </source>
</reference>
<comment type="caution">
    <text evidence="1">The sequence shown here is derived from an EMBL/GenBank/DDBJ whole genome shotgun (WGS) entry which is preliminary data.</text>
</comment>
<accession>A0A9N9FCX5</accession>
<gene>
    <name evidence="1" type="ORF">RFULGI_LOCUS3587</name>
</gene>
<evidence type="ECO:0000313" key="2">
    <source>
        <dbReference type="Proteomes" id="UP000789396"/>
    </source>
</evidence>
<organism evidence="1 2">
    <name type="scientific">Racocetra fulgida</name>
    <dbReference type="NCBI Taxonomy" id="60492"/>
    <lineage>
        <taxon>Eukaryota</taxon>
        <taxon>Fungi</taxon>
        <taxon>Fungi incertae sedis</taxon>
        <taxon>Mucoromycota</taxon>
        <taxon>Glomeromycotina</taxon>
        <taxon>Glomeromycetes</taxon>
        <taxon>Diversisporales</taxon>
        <taxon>Gigasporaceae</taxon>
        <taxon>Racocetra</taxon>
    </lineage>
</organism>
<dbReference type="EMBL" id="CAJVPZ010003190">
    <property type="protein sequence ID" value="CAG8526332.1"/>
    <property type="molecule type" value="Genomic_DNA"/>
</dbReference>
<proteinExistence type="predicted"/>
<dbReference type="Proteomes" id="UP000789396">
    <property type="component" value="Unassembled WGS sequence"/>
</dbReference>
<keyword evidence="2" id="KW-1185">Reference proteome</keyword>
<dbReference type="SUPFAM" id="SSF52047">
    <property type="entry name" value="RNI-like"/>
    <property type="match status" value="1"/>
</dbReference>